<name>A0A506U755_9HYPH</name>
<comment type="pathway">
    <text evidence="5">Cofactor biosynthesis; coenzyme A biosynthesis; CoA from (R)-pantothenate: step 5/5.</text>
</comment>
<evidence type="ECO:0000313" key="8">
    <source>
        <dbReference type="Proteomes" id="UP000318801"/>
    </source>
</evidence>
<evidence type="ECO:0000256" key="5">
    <source>
        <dbReference type="HAMAP-Rule" id="MF_00376"/>
    </source>
</evidence>
<comment type="similarity">
    <text evidence="1 5">Belongs to the CoaE family.</text>
</comment>
<dbReference type="Gene3D" id="3.40.50.300">
    <property type="entry name" value="P-loop containing nucleotide triphosphate hydrolases"/>
    <property type="match status" value="1"/>
</dbReference>
<evidence type="ECO:0000256" key="1">
    <source>
        <dbReference type="ARBA" id="ARBA00009018"/>
    </source>
</evidence>
<keyword evidence="8" id="KW-1185">Reference proteome</keyword>
<keyword evidence="4 5" id="KW-0173">Coenzyme A biosynthesis</keyword>
<dbReference type="Pfam" id="PF01121">
    <property type="entry name" value="CoaE"/>
    <property type="match status" value="1"/>
</dbReference>
<comment type="catalytic activity">
    <reaction evidence="5">
        <text>3'-dephospho-CoA + ATP = ADP + CoA + H(+)</text>
        <dbReference type="Rhea" id="RHEA:18245"/>
        <dbReference type="ChEBI" id="CHEBI:15378"/>
        <dbReference type="ChEBI" id="CHEBI:30616"/>
        <dbReference type="ChEBI" id="CHEBI:57287"/>
        <dbReference type="ChEBI" id="CHEBI:57328"/>
        <dbReference type="ChEBI" id="CHEBI:456216"/>
        <dbReference type="EC" id="2.7.1.24"/>
    </reaction>
</comment>
<accession>A0A506U755</accession>
<feature type="binding site" evidence="5">
    <location>
        <begin position="11"/>
        <end position="16"/>
    </location>
    <ligand>
        <name>ATP</name>
        <dbReference type="ChEBI" id="CHEBI:30616"/>
    </ligand>
</feature>
<dbReference type="InterPro" id="IPR027417">
    <property type="entry name" value="P-loop_NTPase"/>
</dbReference>
<evidence type="ECO:0000256" key="4">
    <source>
        <dbReference type="ARBA" id="ARBA00022993"/>
    </source>
</evidence>
<proteinExistence type="inferred from homology"/>
<keyword evidence="5" id="KW-0963">Cytoplasm</keyword>
<dbReference type="PANTHER" id="PTHR10695:SF46">
    <property type="entry name" value="BIFUNCTIONAL COENZYME A SYNTHASE-RELATED"/>
    <property type="match status" value="1"/>
</dbReference>
<keyword evidence="2 5" id="KW-0547">Nucleotide-binding</keyword>
<dbReference type="GO" id="GO:0015937">
    <property type="term" value="P:coenzyme A biosynthetic process"/>
    <property type="evidence" value="ECO:0007669"/>
    <property type="project" value="UniProtKB-UniRule"/>
</dbReference>
<dbReference type="GO" id="GO:0005737">
    <property type="term" value="C:cytoplasm"/>
    <property type="evidence" value="ECO:0007669"/>
    <property type="project" value="UniProtKB-SubCell"/>
</dbReference>
<dbReference type="InterPro" id="IPR001977">
    <property type="entry name" value="Depp_CoAkinase"/>
</dbReference>
<dbReference type="GO" id="GO:0005524">
    <property type="term" value="F:ATP binding"/>
    <property type="evidence" value="ECO:0007669"/>
    <property type="project" value="UniProtKB-UniRule"/>
</dbReference>
<dbReference type="AlphaFoldDB" id="A0A506U755"/>
<dbReference type="PANTHER" id="PTHR10695">
    <property type="entry name" value="DEPHOSPHO-COA KINASE-RELATED"/>
    <property type="match status" value="1"/>
</dbReference>
<comment type="caution">
    <text evidence="7">The sequence shown here is derived from an EMBL/GenBank/DDBJ whole genome shotgun (WGS) entry which is preliminary data.</text>
</comment>
<dbReference type="NCBIfam" id="TIGR00152">
    <property type="entry name" value="dephospho-CoA kinase"/>
    <property type="match status" value="1"/>
</dbReference>
<sequence>MIILGLTGSIGMGKSTTARFFADQGVPVHDADQAVHDLYSGEAVAPVEQAFPGTAVDGAIDRARLSAALNGKAENFKRLEAIVHPLVLAKRKAFLEKAAATGADLAVLDIPLLFETGSDQAVDYVAVVTADADTQRVRVLERPGMTVEKFETILNRQMPDSEKRVRADFVIDTSQGMAAAQAAVAAIIENLRNKGRQAE</sequence>
<comment type="function">
    <text evidence="5">Catalyzes the phosphorylation of the 3'-hydroxyl group of dephosphocoenzyme A to form coenzyme A.</text>
</comment>
<dbReference type="OrthoDB" id="9812943at2"/>
<gene>
    <name evidence="5" type="primary">coaE</name>
    <name evidence="7" type="ORF">FJU08_16660</name>
</gene>
<evidence type="ECO:0000256" key="2">
    <source>
        <dbReference type="ARBA" id="ARBA00022741"/>
    </source>
</evidence>
<dbReference type="PROSITE" id="PS51219">
    <property type="entry name" value="DPCK"/>
    <property type="match status" value="1"/>
</dbReference>
<keyword evidence="3 5" id="KW-0067">ATP-binding</keyword>
<dbReference type="GO" id="GO:0004140">
    <property type="term" value="F:dephospho-CoA kinase activity"/>
    <property type="evidence" value="ECO:0007669"/>
    <property type="project" value="UniProtKB-UniRule"/>
</dbReference>
<keyword evidence="5 7" id="KW-0808">Transferase</keyword>
<dbReference type="SUPFAM" id="SSF52540">
    <property type="entry name" value="P-loop containing nucleoside triphosphate hydrolases"/>
    <property type="match status" value="1"/>
</dbReference>
<dbReference type="CDD" id="cd02022">
    <property type="entry name" value="DPCK"/>
    <property type="match status" value="1"/>
</dbReference>
<dbReference type="HAMAP" id="MF_00376">
    <property type="entry name" value="Dephospho_CoA_kinase"/>
    <property type="match status" value="1"/>
</dbReference>
<evidence type="ECO:0000256" key="3">
    <source>
        <dbReference type="ARBA" id="ARBA00022840"/>
    </source>
</evidence>
<dbReference type="EC" id="2.7.1.24" evidence="5 6"/>
<evidence type="ECO:0000256" key="6">
    <source>
        <dbReference type="NCBIfam" id="TIGR00152"/>
    </source>
</evidence>
<comment type="subcellular location">
    <subcellularLocation>
        <location evidence="5">Cytoplasm</location>
    </subcellularLocation>
</comment>
<evidence type="ECO:0000313" key="7">
    <source>
        <dbReference type="EMBL" id="TPW28449.1"/>
    </source>
</evidence>
<protein>
    <recommendedName>
        <fullName evidence="5 6">Dephospho-CoA kinase</fullName>
        <ecNumber evidence="5 6">2.7.1.24</ecNumber>
    </recommendedName>
    <alternativeName>
        <fullName evidence="5">Dephosphocoenzyme A kinase</fullName>
    </alternativeName>
</protein>
<organism evidence="7 8">
    <name type="scientific">Martelella alba</name>
    <dbReference type="NCBI Taxonomy" id="2590451"/>
    <lineage>
        <taxon>Bacteria</taxon>
        <taxon>Pseudomonadati</taxon>
        <taxon>Pseudomonadota</taxon>
        <taxon>Alphaproteobacteria</taxon>
        <taxon>Hyphomicrobiales</taxon>
        <taxon>Aurantimonadaceae</taxon>
        <taxon>Martelella</taxon>
    </lineage>
</organism>
<dbReference type="RefSeq" id="WP_141150168.1">
    <property type="nucleotide sequence ID" value="NZ_VHLG01000012.1"/>
</dbReference>
<dbReference type="UniPathway" id="UPA00241">
    <property type="reaction ID" value="UER00356"/>
</dbReference>
<dbReference type="EMBL" id="VHLG01000012">
    <property type="protein sequence ID" value="TPW28449.1"/>
    <property type="molecule type" value="Genomic_DNA"/>
</dbReference>
<dbReference type="Proteomes" id="UP000318801">
    <property type="component" value="Unassembled WGS sequence"/>
</dbReference>
<reference evidence="7 8" key="1">
    <citation type="submission" date="2019-06" db="EMBL/GenBank/DDBJ databases">
        <authorList>
            <person name="Li M."/>
        </authorList>
    </citation>
    <scope>NUCLEOTIDE SEQUENCE [LARGE SCALE GENOMIC DNA]</scope>
    <source>
        <strain evidence="7 8">BGMRC2036</strain>
    </source>
</reference>
<keyword evidence="5 7" id="KW-0418">Kinase</keyword>